<dbReference type="PROSITE" id="PS51391">
    <property type="entry name" value="CID"/>
    <property type="match status" value="1"/>
</dbReference>
<name>A0ABQ8EVD1_9FUNG</name>
<feature type="compositionally biased region" description="Polar residues" evidence="1">
    <location>
        <begin position="226"/>
        <end position="238"/>
    </location>
</feature>
<dbReference type="SUPFAM" id="SSF48464">
    <property type="entry name" value="ENTH/VHS domain"/>
    <property type="match status" value="1"/>
</dbReference>
<evidence type="ECO:0000256" key="1">
    <source>
        <dbReference type="SAM" id="MobiDB-lite"/>
    </source>
</evidence>
<dbReference type="PANTHER" id="PTHR15921:SF7">
    <property type="entry name" value="SR-RELATED AND CTD-ASSOCIATED FACTOR 8"/>
    <property type="match status" value="1"/>
</dbReference>
<accession>A0ABQ8EVD1</accession>
<feature type="region of interest" description="Disordered" evidence="1">
    <location>
        <begin position="156"/>
        <end position="245"/>
    </location>
</feature>
<dbReference type="Pfam" id="PF04818">
    <property type="entry name" value="CID"/>
    <property type="match status" value="1"/>
</dbReference>
<feature type="domain" description="CID" evidence="2">
    <location>
        <begin position="4"/>
        <end position="148"/>
    </location>
</feature>
<dbReference type="InterPro" id="IPR045154">
    <property type="entry name" value="PCF11-like"/>
</dbReference>
<feature type="compositionally biased region" description="Polar residues" evidence="1">
    <location>
        <begin position="156"/>
        <end position="166"/>
    </location>
</feature>
<dbReference type="Proteomes" id="UP001648503">
    <property type="component" value="Unassembled WGS sequence"/>
</dbReference>
<dbReference type="CDD" id="cd16983">
    <property type="entry name" value="CID_SCAF8_like"/>
    <property type="match status" value="1"/>
</dbReference>
<dbReference type="InterPro" id="IPR008942">
    <property type="entry name" value="ENTH_VHS"/>
</dbReference>
<dbReference type="InterPro" id="IPR006569">
    <property type="entry name" value="CID_dom"/>
</dbReference>
<gene>
    <name evidence="3" type="ORF">BASA50_000015</name>
</gene>
<evidence type="ECO:0000313" key="4">
    <source>
        <dbReference type="Proteomes" id="UP001648503"/>
    </source>
</evidence>
<comment type="caution">
    <text evidence="3">The sequence shown here is derived from an EMBL/GenBank/DDBJ whole genome shotgun (WGS) entry which is preliminary data.</text>
</comment>
<organism evidence="3 4">
    <name type="scientific">Batrachochytrium salamandrivorans</name>
    <dbReference type="NCBI Taxonomy" id="1357716"/>
    <lineage>
        <taxon>Eukaryota</taxon>
        <taxon>Fungi</taxon>
        <taxon>Fungi incertae sedis</taxon>
        <taxon>Chytridiomycota</taxon>
        <taxon>Chytridiomycota incertae sedis</taxon>
        <taxon>Chytridiomycetes</taxon>
        <taxon>Rhizophydiales</taxon>
        <taxon>Rhizophydiales incertae sedis</taxon>
        <taxon>Batrachochytrium</taxon>
    </lineage>
</organism>
<reference evidence="3 4" key="1">
    <citation type="submission" date="2021-02" db="EMBL/GenBank/DDBJ databases">
        <title>Variation within the Batrachochytrium salamandrivorans European outbreak.</title>
        <authorList>
            <person name="Kelly M."/>
            <person name="Pasmans F."/>
            <person name="Shea T.P."/>
            <person name="Munoz J.F."/>
            <person name="Carranza S."/>
            <person name="Cuomo C.A."/>
            <person name="Martel A."/>
        </authorList>
    </citation>
    <scope>NUCLEOTIDE SEQUENCE [LARGE SCALE GENOMIC DNA]</scope>
    <source>
        <strain evidence="3 4">AMFP18/2</strain>
    </source>
</reference>
<evidence type="ECO:0000313" key="3">
    <source>
        <dbReference type="EMBL" id="KAH6586966.1"/>
    </source>
</evidence>
<evidence type="ECO:0000259" key="2">
    <source>
        <dbReference type="PROSITE" id="PS51391"/>
    </source>
</evidence>
<dbReference type="PANTHER" id="PTHR15921">
    <property type="entry name" value="PRE-MRNA CLEAVAGE COMPLEX II"/>
    <property type="match status" value="1"/>
</dbReference>
<protein>
    <recommendedName>
        <fullName evidence="2">CID domain-containing protein</fullName>
    </recommendedName>
</protein>
<dbReference type="SMART" id="SM00582">
    <property type="entry name" value="RPR"/>
    <property type="match status" value="1"/>
</dbReference>
<dbReference type="Gene3D" id="1.25.40.90">
    <property type="match status" value="1"/>
</dbReference>
<sequence length="557" mass="59821">MSTSAARETMAFDKELHALAESKLPVSASRITALTKMAMVHIKLYKNIVHSIEKFVQKCKPDYKLAGLYVIDSIVRASLKSSEKEKSPTSSPYLRRFEEKLESIFTSLVQASSKDQPRMKRVIALWVKSNIFNPEQLSVIDQAYFPDDDNTNATTVYSSDTGFSNPSKDDHGDIPLSPLNKRSDVGHVPLKSTDGEPLAKNSPSESSKVIDRLHTDRNESPGMTPHSGQASVTNSPQTRSEHSVAQCPTPVHQEISTDTSDVALVATPPLHADIIASHSLEQPSKSSPARQHIAISEPEAATSLDPLFDFDYGDEDELLPLPNSSLSVLKNGTALDVDDGSFSKISHEIPGSTPAVASQITVDTALSTPVNGPAFTPDTNSLTSFLGLTEVSGLSAIPGLSKLARLPGTSGNQASQSTHLASETLGSSIHPPVLSDLESISASMFSYTSSSSLFSDNVNTVASTVVKVPSLPAISSGMYDLKNQVSTFSGLDLLNSYATAPTHGSHVPSPQTVSVESRHVENMSENSSLNIHRKRSYDDVDAQILSEDERNIAARIV</sequence>
<dbReference type="EMBL" id="JAFCIX010000569">
    <property type="protein sequence ID" value="KAH6586966.1"/>
    <property type="molecule type" value="Genomic_DNA"/>
</dbReference>
<feature type="compositionally biased region" description="Basic and acidic residues" evidence="1">
    <location>
        <begin position="208"/>
        <end position="219"/>
    </location>
</feature>
<keyword evidence="4" id="KW-1185">Reference proteome</keyword>
<proteinExistence type="predicted"/>